<name>A0ABM9N8T9_9RICK</name>
<comment type="subcellular location">
    <subcellularLocation>
        <location evidence="7">Cytoplasm</location>
    </subcellularLocation>
</comment>
<dbReference type="InterPro" id="IPR023091">
    <property type="entry name" value="MetalPrtase_cat_dom_sf_prd"/>
</dbReference>
<dbReference type="NCBIfam" id="TIGR00043">
    <property type="entry name" value="rRNA maturation RNase YbeY"/>
    <property type="match status" value="1"/>
</dbReference>
<dbReference type="EMBL" id="CAWVOK010000026">
    <property type="protein sequence ID" value="CAK8163316.1"/>
    <property type="molecule type" value="Genomic_DNA"/>
</dbReference>
<evidence type="ECO:0000313" key="9">
    <source>
        <dbReference type="Proteomes" id="UP001314181"/>
    </source>
</evidence>
<keyword evidence="4 7" id="KW-0255">Endonuclease</keyword>
<keyword evidence="7" id="KW-0690">Ribosome biogenesis</keyword>
<dbReference type="PANTHER" id="PTHR46986:SF1">
    <property type="entry name" value="ENDORIBONUCLEASE YBEY, CHLOROPLASTIC"/>
    <property type="match status" value="1"/>
</dbReference>
<dbReference type="Gene3D" id="3.40.390.30">
    <property type="entry name" value="Metalloproteases ('zincins'), catalytic domain"/>
    <property type="match status" value="1"/>
</dbReference>
<keyword evidence="9" id="KW-1185">Reference proteome</keyword>
<organism evidence="8 9">
    <name type="scientific">Candidatus Xenohaliotis californiensis</name>
    <dbReference type="NCBI Taxonomy" id="84677"/>
    <lineage>
        <taxon>Bacteria</taxon>
        <taxon>Pseudomonadati</taxon>
        <taxon>Pseudomonadota</taxon>
        <taxon>Alphaproteobacteria</taxon>
        <taxon>Rickettsiales</taxon>
        <taxon>Anaplasmataceae</taxon>
        <taxon>Candidatus Xenohaliotis</taxon>
    </lineage>
</organism>
<keyword evidence="2 7" id="KW-0540">Nuclease</keyword>
<dbReference type="InterPro" id="IPR002036">
    <property type="entry name" value="YbeY"/>
</dbReference>
<comment type="function">
    <text evidence="7">Single strand-specific metallo-endoribonuclease involved in late-stage 70S ribosome quality control and in maturation of the 3' terminus of the 16S rRNA.</text>
</comment>
<evidence type="ECO:0000256" key="2">
    <source>
        <dbReference type="ARBA" id="ARBA00022722"/>
    </source>
</evidence>
<feature type="binding site" evidence="7">
    <location>
        <position position="119"/>
    </location>
    <ligand>
        <name>Zn(2+)</name>
        <dbReference type="ChEBI" id="CHEBI:29105"/>
        <note>catalytic</note>
    </ligand>
</feature>
<keyword evidence="3 7" id="KW-0479">Metal-binding</keyword>
<dbReference type="GO" id="GO:0016787">
    <property type="term" value="F:hydrolase activity"/>
    <property type="evidence" value="ECO:0007669"/>
    <property type="project" value="UniProtKB-KW"/>
</dbReference>
<evidence type="ECO:0000313" key="8">
    <source>
        <dbReference type="EMBL" id="CAK8163316.1"/>
    </source>
</evidence>
<feature type="binding site" evidence="7">
    <location>
        <position position="129"/>
    </location>
    <ligand>
        <name>Zn(2+)</name>
        <dbReference type="ChEBI" id="CHEBI:29105"/>
        <note>catalytic</note>
    </ligand>
</feature>
<dbReference type="EC" id="3.1.-.-" evidence="7"/>
<keyword evidence="6 7" id="KW-0862">Zinc</keyword>
<dbReference type="HAMAP" id="MF_00009">
    <property type="entry name" value="Endoribonucl_YbeY"/>
    <property type="match status" value="1"/>
</dbReference>
<comment type="caution">
    <text evidence="8">The sequence shown here is derived from an EMBL/GenBank/DDBJ whole genome shotgun (WGS) entry which is preliminary data.</text>
</comment>
<sequence length="160" mass="18577">MSLEYDVYIHDKRWNSVLKNNHVLYQLAYNIDLTLNTFDNEYTVSLNFVNDTSIQLLNKEYHNKDSPTNVLSLLYFSDTNSARAKEPLGDVFVSFDTITAEAKIFKVDFHNHFMHMLLHGTLHILGFDHVNNSDAKIMEDIESTIMTNMLGIDPYKTHML</sequence>
<dbReference type="PANTHER" id="PTHR46986">
    <property type="entry name" value="ENDORIBONUCLEASE YBEY, CHLOROPLASTIC"/>
    <property type="match status" value="1"/>
</dbReference>
<evidence type="ECO:0000256" key="5">
    <source>
        <dbReference type="ARBA" id="ARBA00022801"/>
    </source>
</evidence>
<comment type="similarity">
    <text evidence="1 7">Belongs to the endoribonuclease YbeY family.</text>
</comment>
<evidence type="ECO:0000256" key="4">
    <source>
        <dbReference type="ARBA" id="ARBA00022759"/>
    </source>
</evidence>
<dbReference type="Pfam" id="PF02130">
    <property type="entry name" value="YbeY"/>
    <property type="match status" value="1"/>
</dbReference>
<proteinExistence type="inferred from homology"/>
<dbReference type="RefSeq" id="WP_338364420.1">
    <property type="nucleotide sequence ID" value="NZ_CAWVOK010000026.1"/>
</dbReference>
<dbReference type="InterPro" id="IPR020549">
    <property type="entry name" value="YbeY_CS"/>
</dbReference>
<evidence type="ECO:0000256" key="1">
    <source>
        <dbReference type="ARBA" id="ARBA00010875"/>
    </source>
</evidence>
<feature type="binding site" evidence="7">
    <location>
        <position position="123"/>
    </location>
    <ligand>
        <name>Zn(2+)</name>
        <dbReference type="ChEBI" id="CHEBI:29105"/>
        <note>catalytic</note>
    </ligand>
</feature>
<dbReference type="Proteomes" id="UP001314181">
    <property type="component" value="Unassembled WGS sequence"/>
</dbReference>
<evidence type="ECO:0000256" key="3">
    <source>
        <dbReference type="ARBA" id="ARBA00022723"/>
    </source>
</evidence>
<dbReference type="PROSITE" id="PS01306">
    <property type="entry name" value="UPF0054"/>
    <property type="match status" value="1"/>
</dbReference>
<keyword evidence="7" id="KW-0963">Cytoplasm</keyword>
<reference evidence="8 9" key="1">
    <citation type="submission" date="2024-01" db="EMBL/GenBank/DDBJ databases">
        <authorList>
            <person name="Kunselman E."/>
        </authorList>
    </citation>
    <scope>NUCLEOTIDE SEQUENCE [LARGE SCALE GENOMIC DNA]</scope>
    <source>
        <strain evidence="8">2 abalone samples</strain>
    </source>
</reference>
<evidence type="ECO:0000256" key="6">
    <source>
        <dbReference type="ARBA" id="ARBA00022833"/>
    </source>
</evidence>
<keyword evidence="7" id="KW-0698">rRNA processing</keyword>
<keyword evidence="5 7" id="KW-0378">Hydrolase</keyword>
<comment type="cofactor">
    <cofactor evidence="7">
        <name>Zn(2+)</name>
        <dbReference type="ChEBI" id="CHEBI:29105"/>
    </cofactor>
    <text evidence="7">Binds 1 zinc ion.</text>
</comment>
<protein>
    <recommendedName>
        <fullName evidence="7">Endoribonuclease YbeY</fullName>
        <ecNumber evidence="7">3.1.-.-</ecNumber>
    </recommendedName>
</protein>
<dbReference type="SUPFAM" id="SSF55486">
    <property type="entry name" value="Metalloproteases ('zincins'), catalytic domain"/>
    <property type="match status" value="1"/>
</dbReference>
<accession>A0ABM9N8T9</accession>
<gene>
    <name evidence="7 8" type="primary">ybeY</name>
    <name evidence="8" type="ORF">CAXC1_330076</name>
</gene>
<evidence type="ECO:0000256" key="7">
    <source>
        <dbReference type="HAMAP-Rule" id="MF_00009"/>
    </source>
</evidence>